<dbReference type="Pfam" id="PF00027">
    <property type="entry name" value="cNMP_binding"/>
    <property type="match status" value="1"/>
</dbReference>
<sequence>MTSFEQFRKAVNTVSPITDQDWALCHPGLRYLEVPKGTSFIEEGKVYKEIGFVLKGLLRAYYLIDGEEINCQFFFEGHWPKAYHSFLTQTPSRMWIEAMEDTALLLISYDHLQYLFKESNNWQRFGRIASENAFVVAQLRSEMLLLDKPETRYQNLRNIHPEILERVPLYHLASYIGVKQPSLSRIRRRLATKQRL</sequence>
<dbReference type="AlphaFoldDB" id="A0A1N6DYE9"/>
<dbReference type="SUPFAM" id="SSF51206">
    <property type="entry name" value="cAMP-binding domain-like"/>
    <property type="match status" value="1"/>
</dbReference>
<evidence type="ECO:0000313" key="3">
    <source>
        <dbReference type="Proteomes" id="UP000185003"/>
    </source>
</evidence>
<dbReference type="STRING" id="536979.SAMN04488055_1173"/>
<keyword evidence="3" id="KW-1185">Reference proteome</keyword>
<gene>
    <name evidence="2" type="ORF">SAMN04488055_1173</name>
</gene>
<dbReference type="InterPro" id="IPR014710">
    <property type="entry name" value="RmlC-like_jellyroll"/>
</dbReference>
<accession>A0A1N6DYE9</accession>
<dbReference type="InterPro" id="IPR018490">
    <property type="entry name" value="cNMP-bd_dom_sf"/>
</dbReference>
<protein>
    <submittedName>
        <fullName evidence="2">cAMP-binding domain of CRP or a regulatory subunit of cAMP-dependent protein kinases</fullName>
    </submittedName>
</protein>
<reference evidence="2 3" key="1">
    <citation type="submission" date="2016-11" db="EMBL/GenBank/DDBJ databases">
        <authorList>
            <person name="Jaros S."/>
            <person name="Januszkiewicz K."/>
            <person name="Wedrychowicz H."/>
        </authorList>
    </citation>
    <scope>NUCLEOTIDE SEQUENCE [LARGE SCALE GENOMIC DNA]</scope>
    <source>
        <strain evidence="2 3">DSM 24787</strain>
    </source>
</reference>
<dbReference type="InterPro" id="IPR000595">
    <property type="entry name" value="cNMP-bd_dom"/>
</dbReference>
<keyword evidence="2" id="KW-0808">Transferase</keyword>
<proteinExistence type="predicted"/>
<dbReference type="EMBL" id="FSRA01000001">
    <property type="protein sequence ID" value="SIN75795.1"/>
    <property type="molecule type" value="Genomic_DNA"/>
</dbReference>
<dbReference type="OrthoDB" id="663011at2"/>
<keyword evidence="2" id="KW-0418">Kinase</keyword>
<dbReference type="Proteomes" id="UP000185003">
    <property type="component" value="Unassembled WGS sequence"/>
</dbReference>
<dbReference type="GO" id="GO:0016301">
    <property type="term" value="F:kinase activity"/>
    <property type="evidence" value="ECO:0007669"/>
    <property type="project" value="UniProtKB-KW"/>
</dbReference>
<organism evidence="2 3">
    <name type="scientific">Chitinophaga niabensis</name>
    <dbReference type="NCBI Taxonomy" id="536979"/>
    <lineage>
        <taxon>Bacteria</taxon>
        <taxon>Pseudomonadati</taxon>
        <taxon>Bacteroidota</taxon>
        <taxon>Chitinophagia</taxon>
        <taxon>Chitinophagales</taxon>
        <taxon>Chitinophagaceae</taxon>
        <taxon>Chitinophaga</taxon>
    </lineage>
</organism>
<feature type="domain" description="Cyclic nucleotide-binding" evidence="1">
    <location>
        <begin position="33"/>
        <end position="118"/>
    </location>
</feature>
<dbReference type="Gene3D" id="2.60.120.10">
    <property type="entry name" value="Jelly Rolls"/>
    <property type="match status" value="1"/>
</dbReference>
<evidence type="ECO:0000259" key="1">
    <source>
        <dbReference type="Pfam" id="PF00027"/>
    </source>
</evidence>
<name>A0A1N6DYE9_9BACT</name>
<dbReference type="RefSeq" id="WP_074238334.1">
    <property type="nucleotide sequence ID" value="NZ_FSRA01000001.1"/>
</dbReference>
<evidence type="ECO:0000313" key="2">
    <source>
        <dbReference type="EMBL" id="SIN75795.1"/>
    </source>
</evidence>